<evidence type="ECO:0000256" key="14">
    <source>
        <dbReference type="ARBA" id="ARBA00049255"/>
    </source>
</evidence>
<reference evidence="20 21" key="1">
    <citation type="submission" date="2016-12" db="EMBL/GenBank/DDBJ databases">
        <authorList>
            <person name="Song W.-J."/>
            <person name="Kurnit D.M."/>
        </authorList>
    </citation>
    <scope>NUCLEOTIDE SEQUENCE [LARGE SCALE GENOMIC DNA]</scope>
    <source>
        <strain evidence="20 21">DSM 18488</strain>
    </source>
</reference>
<feature type="domain" description="FDX-ACB" evidence="18">
    <location>
        <begin position="718"/>
        <end position="811"/>
    </location>
</feature>
<evidence type="ECO:0000313" key="20">
    <source>
        <dbReference type="EMBL" id="SHO53152.1"/>
    </source>
</evidence>
<dbReference type="Gene3D" id="2.40.50.140">
    <property type="entry name" value="Nucleic acid-binding proteins"/>
    <property type="match status" value="1"/>
</dbReference>
<evidence type="ECO:0000256" key="11">
    <source>
        <dbReference type="ARBA" id="ARBA00022884"/>
    </source>
</evidence>
<feature type="binding site" evidence="15">
    <location>
        <position position="455"/>
    </location>
    <ligand>
        <name>Mg(2+)</name>
        <dbReference type="ChEBI" id="CHEBI:18420"/>
        <note>shared with alpha subunit</note>
    </ligand>
</feature>
<feature type="binding site" evidence="15">
    <location>
        <position position="461"/>
    </location>
    <ligand>
        <name>Mg(2+)</name>
        <dbReference type="ChEBI" id="CHEBI:18420"/>
        <note>shared with alpha subunit</note>
    </ligand>
</feature>
<protein>
    <recommendedName>
        <fullName evidence="15">Phenylalanine--tRNA ligase beta subunit</fullName>
        <ecNumber evidence="15">6.1.1.20</ecNumber>
    </recommendedName>
    <alternativeName>
        <fullName evidence="15">Phenylalanyl-tRNA synthetase beta subunit</fullName>
        <shortName evidence="15">PheRS</shortName>
    </alternativeName>
</protein>
<dbReference type="PROSITE" id="PS50886">
    <property type="entry name" value="TRBD"/>
    <property type="match status" value="1"/>
</dbReference>
<name>A0A1M7YKN9_9BACT</name>
<proteinExistence type="inferred from homology"/>
<dbReference type="NCBIfam" id="NF045760">
    <property type="entry name" value="YtpR"/>
    <property type="match status" value="1"/>
</dbReference>
<dbReference type="Pfam" id="PF17759">
    <property type="entry name" value="tRNA_synthFbeta"/>
    <property type="match status" value="1"/>
</dbReference>
<feature type="binding site" evidence="15">
    <location>
        <position position="465"/>
    </location>
    <ligand>
        <name>Mg(2+)</name>
        <dbReference type="ChEBI" id="CHEBI:18420"/>
        <note>shared with alpha subunit</note>
    </ligand>
</feature>
<dbReference type="InterPro" id="IPR005121">
    <property type="entry name" value="Fdx_antiC-bd"/>
</dbReference>
<dbReference type="SMART" id="SM00873">
    <property type="entry name" value="B3_4"/>
    <property type="match status" value="1"/>
</dbReference>
<evidence type="ECO:0000256" key="6">
    <source>
        <dbReference type="ARBA" id="ARBA00022598"/>
    </source>
</evidence>
<dbReference type="Pfam" id="PF03147">
    <property type="entry name" value="FDX-ACB"/>
    <property type="match status" value="1"/>
</dbReference>
<evidence type="ECO:0000256" key="4">
    <source>
        <dbReference type="ARBA" id="ARBA00022490"/>
    </source>
</evidence>
<keyword evidence="11 16" id="KW-0694">RNA-binding</keyword>
<keyword evidence="7 15" id="KW-0479">Metal-binding</keyword>
<dbReference type="EC" id="6.1.1.20" evidence="15"/>
<dbReference type="GO" id="GO:0005524">
    <property type="term" value="F:ATP binding"/>
    <property type="evidence" value="ECO:0007669"/>
    <property type="project" value="UniProtKB-UniRule"/>
</dbReference>
<keyword evidence="5 16" id="KW-0820">tRNA-binding</keyword>
<dbReference type="Gene3D" id="3.50.40.10">
    <property type="entry name" value="Phenylalanyl-trna Synthetase, Chain B, domain 3"/>
    <property type="match status" value="1"/>
</dbReference>
<dbReference type="InterPro" id="IPR045060">
    <property type="entry name" value="Phe-tRNA-ligase_IIc_bsu"/>
</dbReference>
<gene>
    <name evidence="15" type="primary">pheT</name>
    <name evidence="20" type="ORF">SAMN02745220_04960</name>
</gene>
<dbReference type="OrthoDB" id="9805455at2"/>
<dbReference type="SUPFAM" id="SSF55681">
    <property type="entry name" value="Class II aaRS and biotin synthetases"/>
    <property type="match status" value="1"/>
</dbReference>
<dbReference type="CDD" id="cd00769">
    <property type="entry name" value="PheRS_beta_core"/>
    <property type="match status" value="1"/>
</dbReference>
<evidence type="ECO:0000256" key="10">
    <source>
        <dbReference type="ARBA" id="ARBA00022842"/>
    </source>
</evidence>
<evidence type="ECO:0000256" key="2">
    <source>
        <dbReference type="ARBA" id="ARBA00008653"/>
    </source>
</evidence>
<dbReference type="STRING" id="1121416.SAMN02745220_04960"/>
<dbReference type="InterPro" id="IPR020825">
    <property type="entry name" value="Phe-tRNA_synthase-like_B3/B4"/>
</dbReference>
<dbReference type="InterPro" id="IPR045864">
    <property type="entry name" value="aa-tRNA-synth_II/BPL/LPL"/>
</dbReference>
<evidence type="ECO:0000259" key="18">
    <source>
        <dbReference type="PROSITE" id="PS51447"/>
    </source>
</evidence>
<dbReference type="InterPro" id="IPR012340">
    <property type="entry name" value="NA-bd_OB-fold"/>
</dbReference>
<keyword evidence="6 15" id="KW-0436">Ligase</keyword>
<evidence type="ECO:0000256" key="5">
    <source>
        <dbReference type="ARBA" id="ARBA00022555"/>
    </source>
</evidence>
<dbReference type="InterPro" id="IPR005147">
    <property type="entry name" value="tRNA_synthase_B5-dom"/>
</dbReference>
<dbReference type="GO" id="GO:0000049">
    <property type="term" value="F:tRNA binding"/>
    <property type="evidence" value="ECO:0007669"/>
    <property type="project" value="UniProtKB-UniRule"/>
</dbReference>
<feature type="binding site" evidence="15">
    <location>
        <position position="464"/>
    </location>
    <ligand>
        <name>Mg(2+)</name>
        <dbReference type="ChEBI" id="CHEBI:18420"/>
        <note>shared with alpha subunit</note>
    </ligand>
</feature>
<dbReference type="SUPFAM" id="SSF46955">
    <property type="entry name" value="Putative DNA-binding domain"/>
    <property type="match status" value="1"/>
</dbReference>
<keyword evidence="8 15" id="KW-0547">Nucleotide-binding</keyword>
<dbReference type="HAMAP" id="MF_00283">
    <property type="entry name" value="Phe_tRNA_synth_beta1"/>
    <property type="match status" value="1"/>
</dbReference>
<dbReference type="CDD" id="cd02796">
    <property type="entry name" value="tRNA_bind_bactPheRS"/>
    <property type="match status" value="1"/>
</dbReference>
<dbReference type="PROSITE" id="PS51483">
    <property type="entry name" value="B5"/>
    <property type="match status" value="1"/>
</dbReference>
<dbReference type="Gene3D" id="3.30.70.380">
    <property type="entry name" value="Ferrodoxin-fold anticodon-binding domain"/>
    <property type="match status" value="1"/>
</dbReference>
<comment type="cofactor">
    <cofactor evidence="15">
        <name>Mg(2+)</name>
        <dbReference type="ChEBI" id="CHEBI:18420"/>
    </cofactor>
    <text evidence="15">Binds 2 magnesium ions per tetramer.</text>
</comment>
<feature type="domain" description="TRNA-binding" evidence="17">
    <location>
        <begin position="40"/>
        <end position="148"/>
    </location>
</feature>
<comment type="catalytic activity">
    <reaction evidence="14 15">
        <text>tRNA(Phe) + L-phenylalanine + ATP = L-phenylalanyl-tRNA(Phe) + AMP + diphosphate + H(+)</text>
        <dbReference type="Rhea" id="RHEA:19413"/>
        <dbReference type="Rhea" id="RHEA-COMP:9668"/>
        <dbReference type="Rhea" id="RHEA-COMP:9699"/>
        <dbReference type="ChEBI" id="CHEBI:15378"/>
        <dbReference type="ChEBI" id="CHEBI:30616"/>
        <dbReference type="ChEBI" id="CHEBI:33019"/>
        <dbReference type="ChEBI" id="CHEBI:58095"/>
        <dbReference type="ChEBI" id="CHEBI:78442"/>
        <dbReference type="ChEBI" id="CHEBI:78531"/>
        <dbReference type="ChEBI" id="CHEBI:456215"/>
        <dbReference type="EC" id="6.1.1.20"/>
    </reaction>
</comment>
<dbReference type="GO" id="GO:0000287">
    <property type="term" value="F:magnesium ion binding"/>
    <property type="evidence" value="ECO:0007669"/>
    <property type="project" value="UniProtKB-UniRule"/>
</dbReference>
<comment type="subunit">
    <text evidence="3 15">Tetramer of two alpha and two beta subunits.</text>
</comment>
<dbReference type="InterPro" id="IPR033714">
    <property type="entry name" value="tRNA_bind_bactPheRS"/>
</dbReference>
<dbReference type="FunFam" id="3.50.40.10:FF:000001">
    <property type="entry name" value="Phenylalanine--tRNA ligase beta subunit"/>
    <property type="match status" value="1"/>
</dbReference>
<dbReference type="FunFam" id="3.30.70.380:FF:000001">
    <property type="entry name" value="Phenylalanine--tRNA ligase beta subunit"/>
    <property type="match status" value="1"/>
</dbReference>
<evidence type="ECO:0000256" key="15">
    <source>
        <dbReference type="HAMAP-Rule" id="MF_00283"/>
    </source>
</evidence>
<dbReference type="SUPFAM" id="SSF56037">
    <property type="entry name" value="PheT/TilS domain"/>
    <property type="match status" value="1"/>
</dbReference>
<dbReference type="SMART" id="SM00896">
    <property type="entry name" value="FDX-ACB"/>
    <property type="match status" value="1"/>
</dbReference>
<keyword evidence="13 15" id="KW-0030">Aminoacyl-tRNA synthetase</keyword>
<evidence type="ECO:0000256" key="16">
    <source>
        <dbReference type="PROSITE-ProRule" id="PRU00209"/>
    </source>
</evidence>
<evidence type="ECO:0000256" key="13">
    <source>
        <dbReference type="ARBA" id="ARBA00023146"/>
    </source>
</evidence>
<dbReference type="GO" id="GO:0006432">
    <property type="term" value="P:phenylalanyl-tRNA aminoacylation"/>
    <property type="evidence" value="ECO:0007669"/>
    <property type="project" value="UniProtKB-UniRule"/>
</dbReference>
<dbReference type="FunFam" id="2.40.50.140:FF:000045">
    <property type="entry name" value="Phenylalanine--tRNA ligase beta subunit"/>
    <property type="match status" value="1"/>
</dbReference>
<dbReference type="PROSITE" id="PS51447">
    <property type="entry name" value="FDX_ACB"/>
    <property type="match status" value="1"/>
</dbReference>
<dbReference type="Pfam" id="PF03483">
    <property type="entry name" value="B3_4"/>
    <property type="match status" value="1"/>
</dbReference>
<dbReference type="SUPFAM" id="SSF54991">
    <property type="entry name" value="Anticodon-binding domain of PheRS"/>
    <property type="match status" value="1"/>
</dbReference>
<dbReference type="Pfam" id="PF03484">
    <property type="entry name" value="B5"/>
    <property type="match status" value="1"/>
</dbReference>
<dbReference type="Pfam" id="PF01588">
    <property type="entry name" value="tRNA_bind"/>
    <property type="match status" value="1"/>
</dbReference>
<dbReference type="PANTHER" id="PTHR10947:SF0">
    <property type="entry name" value="PHENYLALANINE--TRNA LIGASE BETA SUBUNIT"/>
    <property type="match status" value="1"/>
</dbReference>
<evidence type="ECO:0000259" key="19">
    <source>
        <dbReference type="PROSITE" id="PS51483"/>
    </source>
</evidence>
<evidence type="ECO:0000256" key="1">
    <source>
        <dbReference type="ARBA" id="ARBA00004496"/>
    </source>
</evidence>
<dbReference type="NCBIfam" id="TIGR00472">
    <property type="entry name" value="pheT_bact"/>
    <property type="match status" value="1"/>
</dbReference>
<accession>A0A1M7YKN9</accession>
<keyword evidence="10 15" id="KW-0460">Magnesium</keyword>
<keyword evidence="21" id="KW-1185">Reference proteome</keyword>
<dbReference type="SUPFAM" id="SSF50249">
    <property type="entry name" value="Nucleic acid-binding proteins"/>
    <property type="match status" value="1"/>
</dbReference>
<dbReference type="InterPro" id="IPR036690">
    <property type="entry name" value="Fdx_antiC-bd_sf"/>
</dbReference>
<dbReference type="Gene3D" id="3.30.930.10">
    <property type="entry name" value="Bira Bifunctional Protein, Domain 2"/>
    <property type="match status" value="1"/>
</dbReference>
<keyword evidence="12 15" id="KW-0648">Protein biosynthesis</keyword>
<evidence type="ECO:0000256" key="7">
    <source>
        <dbReference type="ARBA" id="ARBA00022723"/>
    </source>
</evidence>
<organism evidence="20 21">
    <name type="scientific">Desulfopila aestuarii DSM 18488</name>
    <dbReference type="NCBI Taxonomy" id="1121416"/>
    <lineage>
        <taxon>Bacteria</taxon>
        <taxon>Pseudomonadati</taxon>
        <taxon>Thermodesulfobacteriota</taxon>
        <taxon>Desulfobulbia</taxon>
        <taxon>Desulfobulbales</taxon>
        <taxon>Desulfocapsaceae</taxon>
        <taxon>Desulfopila</taxon>
    </lineage>
</organism>
<comment type="similarity">
    <text evidence="2 15">Belongs to the phenylalanyl-tRNA synthetase beta subunit family. Type 1 subfamily.</text>
</comment>
<dbReference type="GO" id="GO:0009328">
    <property type="term" value="C:phenylalanine-tRNA ligase complex"/>
    <property type="evidence" value="ECO:0007669"/>
    <property type="project" value="TreeGrafter"/>
</dbReference>
<dbReference type="PANTHER" id="PTHR10947">
    <property type="entry name" value="PHENYLALANYL-TRNA SYNTHETASE BETA CHAIN AND LEUCINE-RICH REPEAT-CONTAINING PROTEIN 47"/>
    <property type="match status" value="1"/>
</dbReference>
<keyword evidence="4 15" id="KW-0963">Cytoplasm</keyword>
<keyword evidence="9 15" id="KW-0067">ATP-binding</keyword>
<evidence type="ECO:0000256" key="3">
    <source>
        <dbReference type="ARBA" id="ARBA00011209"/>
    </source>
</evidence>
<dbReference type="InterPro" id="IPR009061">
    <property type="entry name" value="DNA-bd_dom_put_sf"/>
</dbReference>
<sequence length="813" mass="89618">MKLTRNWLQNYVDIEGISTSELADHLTMLGLEVDSVENLYQDLSDLKTGHIVTAKPHPDADKLQVCEVQIGEELHQIVCGAPNARAGLNVVVALPGITLPGNFKIKKSKVRGIESAGMICSERELGLSEDHTGIMELPDDVQHGQSFIEVMGLADTMIEVDLTPNRPDCASVIGIAREIAGITGRELMVPVKDREVANTSKKFQIDIESPELCPRYAARLIEGVKIGPSPWWLRRQLKAIGLRPINNVVDVTNYVMMEYGQPLHAFDFDTLAGGKIVVRVPRAGEDTFITLDAVDRKIDNETLLICDGEKPVALAGVMGGMNSEVTPQTVNVLLESACFNSVSIRRTARKVNLATDASYRFERGVDPGGTINAMDRAVQLLVEIAGGTAEDAGADCFGGRRPMNSLELKISRTAQLIGIELGYDRIAELLQSIGFICKPKDEDTMWVLCPTFRVDIDREADLVEEVARLYGYNNIPTTLPGADLSYPEQDTRRFKRADATRMLLAIGFSEAINYSFASAKHVDMLRLDADDTRRQFVHLLNPLSEDQAVMRTMLLPGLLENVKRNISFQKTAVKLFEVGKVFRPLEENSQPLETSHLAGVLCGSRHGEASPLYFKAEGVDILDAKGAVEYLLEEMRLTENSTAPIKFVHPVEEGVEKFCDSDYSLLVFAGDTLLGMIGKVLPDVLRSFGIKHDVYYFELNFDNICELQAAPRSFSSLPVYPSVKRDIALVVPVTVSAGELLAKVHESREKLIESAEIFDVFQGGKIEKGYKSVAVSITYRSATKTLTEKNVEKAHTKVVKLLTDTFGGSLRDA</sequence>
<dbReference type="InterPro" id="IPR041616">
    <property type="entry name" value="PheRS_beta_core"/>
</dbReference>
<evidence type="ECO:0000259" key="17">
    <source>
        <dbReference type="PROSITE" id="PS50886"/>
    </source>
</evidence>
<feature type="domain" description="B5" evidence="19">
    <location>
        <begin position="401"/>
        <end position="477"/>
    </location>
</feature>
<dbReference type="Gene3D" id="3.30.56.10">
    <property type="match status" value="2"/>
</dbReference>
<evidence type="ECO:0000256" key="8">
    <source>
        <dbReference type="ARBA" id="ARBA00022741"/>
    </source>
</evidence>
<dbReference type="InterPro" id="IPR004532">
    <property type="entry name" value="Phe-tRNA-ligase_IIc_bsu_bact"/>
</dbReference>
<dbReference type="GO" id="GO:0004826">
    <property type="term" value="F:phenylalanine-tRNA ligase activity"/>
    <property type="evidence" value="ECO:0007669"/>
    <property type="project" value="UniProtKB-UniRule"/>
</dbReference>
<dbReference type="InterPro" id="IPR002547">
    <property type="entry name" value="tRNA-bd_dom"/>
</dbReference>
<dbReference type="InterPro" id="IPR005146">
    <property type="entry name" value="B3/B4_tRNA-bd"/>
</dbReference>
<dbReference type="SMART" id="SM00874">
    <property type="entry name" value="B5"/>
    <property type="match status" value="1"/>
</dbReference>
<dbReference type="EMBL" id="FRFE01000047">
    <property type="protein sequence ID" value="SHO53152.1"/>
    <property type="molecule type" value="Genomic_DNA"/>
</dbReference>
<dbReference type="Proteomes" id="UP000184603">
    <property type="component" value="Unassembled WGS sequence"/>
</dbReference>
<dbReference type="AlphaFoldDB" id="A0A1M7YKN9"/>
<evidence type="ECO:0000256" key="9">
    <source>
        <dbReference type="ARBA" id="ARBA00022840"/>
    </source>
</evidence>
<dbReference type="RefSeq" id="WP_073616733.1">
    <property type="nucleotide sequence ID" value="NZ_FRFE01000047.1"/>
</dbReference>
<evidence type="ECO:0000256" key="12">
    <source>
        <dbReference type="ARBA" id="ARBA00022917"/>
    </source>
</evidence>
<comment type="subcellular location">
    <subcellularLocation>
        <location evidence="1 15">Cytoplasm</location>
    </subcellularLocation>
</comment>
<evidence type="ECO:0000313" key="21">
    <source>
        <dbReference type="Proteomes" id="UP000184603"/>
    </source>
</evidence>